<dbReference type="InterPro" id="IPR015943">
    <property type="entry name" value="WD40/YVTN_repeat-like_dom_sf"/>
</dbReference>
<evidence type="ECO:0000313" key="2">
    <source>
        <dbReference type="Proteomes" id="UP000319103"/>
    </source>
</evidence>
<dbReference type="RefSeq" id="WP_141635233.1">
    <property type="nucleotide sequence ID" value="NZ_VIGB01000003.1"/>
</dbReference>
<dbReference type="AlphaFoldDB" id="A0A540W8I6"/>
<accession>A0A540W8I6</accession>
<dbReference type="OrthoDB" id="3453891at2"/>
<dbReference type="InterPro" id="IPR011047">
    <property type="entry name" value="Quinoprotein_ADH-like_sf"/>
</dbReference>
<dbReference type="Gene3D" id="2.130.10.10">
    <property type="entry name" value="YVTN repeat-like/Quinoprotein amine dehydrogenase"/>
    <property type="match status" value="1"/>
</dbReference>
<gene>
    <name evidence="1" type="ORF">E6W39_23690</name>
</gene>
<dbReference type="EMBL" id="VIGB01000003">
    <property type="protein sequence ID" value="TQF04674.1"/>
    <property type="molecule type" value="Genomic_DNA"/>
</dbReference>
<dbReference type="SUPFAM" id="SSF50998">
    <property type="entry name" value="Quinoprotein alcohol dehydrogenase-like"/>
    <property type="match status" value="1"/>
</dbReference>
<comment type="caution">
    <text evidence="1">The sequence shown here is derived from an EMBL/GenBank/DDBJ whole genome shotgun (WGS) entry which is preliminary data.</text>
</comment>
<sequence>MIADAVPVRTRRDPVSGLWTLGAPASSLGSPVIAGDTVLLLVDGQPTALDATTGQVRWRAVDRIPQGEHVYPGTAGCSGQRPFSIAMLCRPANSCWCSAGSTIRTSCS</sequence>
<proteinExistence type="predicted"/>
<protein>
    <submittedName>
        <fullName evidence="1">Uncharacterized protein</fullName>
    </submittedName>
</protein>
<organism evidence="1 2">
    <name type="scientific">Kitasatospora acidiphila</name>
    <dbReference type="NCBI Taxonomy" id="2567942"/>
    <lineage>
        <taxon>Bacteria</taxon>
        <taxon>Bacillati</taxon>
        <taxon>Actinomycetota</taxon>
        <taxon>Actinomycetes</taxon>
        <taxon>Kitasatosporales</taxon>
        <taxon>Streptomycetaceae</taxon>
        <taxon>Kitasatospora</taxon>
    </lineage>
</organism>
<evidence type="ECO:0000313" key="1">
    <source>
        <dbReference type="EMBL" id="TQF04674.1"/>
    </source>
</evidence>
<dbReference type="Proteomes" id="UP000319103">
    <property type="component" value="Unassembled WGS sequence"/>
</dbReference>
<name>A0A540W8I6_9ACTN</name>
<keyword evidence="2" id="KW-1185">Reference proteome</keyword>
<reference evidence="1 2" key="1">
    <citation type="submission" date="2019-06" db="EMBL/GenBank/DDBJ databases">
        <title>Description of Kitasatospora acidophila sp. nov. isolated from pine grove soil, and reclassification of Streptomyces novaecaesareae to Kitasatospora novaeceasareae comb. nov.</title>
        <authorList>
            <person name="Kim M.J."/>
        </authorList>
    </citation>
    <scope>NUCLEOTIDE SEQUENCE [LARGE SCALE GENOMIC DNA]</scope>
    <source>
        <strain evidence="1 2">MMS16-CNU292</strain>
    </source>
</reference>